<dbReference type="EC" id="3.4.-.-" evidence="8"/>
<protein>
    <recommendedName>
        <fullName evidence="8">Abasic site processing protein</fullName>
        <ecNumber evidence="8">3.4.-.-</ecNumber>
    </recommendedName>
</protein>
<keyword evidence="7" id="KW-0456">Lyase</keyword>
<comment type="caution">
    <text evidence="9">The sequence shown here is derived from an EMBL/GenBank/DDBJ whole genome shotgun (WGS) entry which is preliminary data.</text>
</comment>
<keyword evidence="2 8" id="KW-0645">Protease</keyword>
<evidence type="ECO:0000256" key="4">
    <source>
        <dbReference type="ARBA" id="ARBA00022801"/>
    </source>
</evidence>
<evidence type="ECO:0000256" key="7">
    <source>
        <dbReference type="ARBA" id="ARBA00023239"/>
    </source>
</evidence>
<dbReference type="EMBL" id="DTGA01000118">
    <property type="protein sequence ID" value="HGB31231.1"/>
    <property type="molecule type" value="Genomic_DNA"/>
</dbReference>
<organism evidence="9">
    <name type="scientific">Dictyoglomus turgidum</name>
    <dbReference type="NCBI Taxonomy" id="513050"/>
    <lineage>
        <taxon>Bacteria</taxon>
        <taxon>Pseudomonadati</taxon>
        <taxon>Dictyoglomota</taxon>
        <taxon>Dictyoglomia</taxon>
        <taxon>Dictyoglomales</taxon>
        <taxon>Dictyoglomaceae</taxon>
        <taxon>Dictyoglomus</taxon>
    </lineage>
</organism>
<keyword evidence="3" id="KW-0227">DNA damage</keyword>
<gene>
    <name evidence="9" type="ORF">ENV35_05085</name>
</gene>
<dbReference type="GO" id="GO:0008233">
    <property type="term" value="F:peptidase activity"/>
    <property type="evidence" value="ECO:0007669"/>
    <property type="project" value="UniProtKB-KW"/>
</dbReference>
<dbReference type="AlphaFoldDB" id="A0A7C3WVX0"/>
<keyword evidence="5" id="KW-0190">Covalent protein-DNA linkage</keyword>
<dbReference type="PANTHER" id="PTHR13604:SF0">
    <property type="entry name" value="ABASIC SITE PROCESSING PROTEIN HMCES"/>
    <property type="match status" value="1"/>
</dbReference>
<evidence type="ECO:0000313" key="9">
    <source>
        <dbReference type="EMBL" id="HGB31231.1"/>
    </source>
</evidence>
<name>A0A7C3WVX0_9BACT</name>
<evidence type="ECO:0000256" key="3">
    <source>
        <dbReference type="ARBA" id="ARBA00022763"/>
    </source>
</evidence>
<dbReference type="Gene3D" id="3.90.1680.10">
    <property type="entry name" value="SOS response associated peptidase-like"/>
    <property type="match status" value="1"/>
</dbReference>
<keyword evidence="4 8" id="KW-0378">Hydrolase</keyword>
<evidence type="ECO:0000256" key="1">
    <source>
        <dbReference type="ARBA" id="ARBA00008136"/>
    </source>
</evidence>
<dbReference type="InterPro" id="IPR003738">
    <property type="entry name" value="SRAP"/>
</dbReference>
<dbReference type="InterPro" id="IPR036590">
    <property type="entry name" value="SRAP-like"/>
</dbReference>
<evidence type="ECO:0000256" key="8">
    <source>
        <dbReference type="RuleBase" id="RU364100"/>
    </source>
</evidence>
<keyword evidence="6" id="KW-0238">DNA-binding</keyword>
<sequence length="232" mass="27385">MCGRFTLIQVEKIPERFDVKILGEVNLKKRYNISPDQPVPIVFQESPNKLEEMIWGFIPHWAKERPKERPINARAESLLEKAMFKDSFLKRRCLVPSDGFYEWKKVGKEKIPYYIKMKDNSLFAFAGIYDIWISPEGKPIKTFTIITTEPNELVREIHERMPVILSKEEEKIWVNKEEKDIEKLLSLLKPYPADEMEAYPVSKKVNNPQNDSEDLIRPVKIFYIKGQNRLDL</sequence>
<comment type="similarity">
    <text evidence="1 8">Belongs to the SOS response-associated peptidase family.</text>
</comment>
<dbReference type="Pfam" id="PF02586">
    <property type="entry name" value="SRAP"/>
    <property type="match status" value="1"/>
</dbReference>
<dbReference type="GO" id="GO:0016829">
    <property type="term" value="F:lyase activity"/>
    <property type="evidence" value="ECO:0007669"/>
    <property type="project" value="UniProtKB-KW"/>
</dbReference>
<dbReference type="PANTHER" id="PTHR13604">
    <property type="entry name" value="DC12-RELATED"/>
    <property type="match status" value="1"/>
</dbReference>
<proteinExistence type="inferred from homology"/>
<reference evidence="9" key="1">
    <citation type="journal article" date="2020" name="mSystems">
        <title>Genome- and Community-Level Interaction Insights into Carbon Utilization and Element Cycling Functions of Hydrothermarchaeota in Hydrothermal Sediment.</title>
        <authorList>
            <person name="Zhou Z."/>
            <person name="Liu Y."/>
            <person name="Xu W."/>
            <person name="Pan J."/>
            <person name="Luo Z.H."/>
            <person name="Li M."/>
        </authorList>
    </citation>
    <scope>NUCLEOTIDE SEQUENCE [LARGE SCALE GENOMIC DNA]</scope>
    <source>
        <strain evidence="9">SpSt-751</strain>
    </source>
</reference>
<evidence type="ECO:0000256" key="5">
    <source>
        <dbReference type="ARBA" id="ARBA00023124"/>
    </source>
</evidence>
<accession>A0A7C3WVX0</accession>
<evidence type="ECO:0000256" key="6">
    <source>
        <dbReference type="ARBA" id="ARBA00023125"/>
    </source>
</evidence>
<evidence type="ECO:0000256" key="2">
    <source>
        <dbReference type="ARBA" id="ARBA00022670"/>
    </source>
</evidence>
<dbReference type="SUPFAM" id="SSF143081">
    <property type="entry name" value="BB1717-like"/>
    <property type="match status" value="1"/>
</dbReference>
<dbReference type="GO" id="GO:0003697">
    <property type="term" value="F:single-stranded DNA binding"/>
    <property type="evidence" value="ECO:0007669"/>
    <property type="project" value="InterPro"/>
</dbReference>
<dbReference type="GO" id="GO:0106300">
    <property type="term" value="P:protein-DNA covalent cross-linking repair"/>
    <property type="evidence" value="ECO:0007669"/>
    <property type="project" value="InterPro"/>
</dbReference>
<dbReference type="GO" id="GO:0006508">
    <property type="term" value="P:proteolysis"/>
    <property type="evidence" value="ECO:0007669"/>
    <property type="project" value="UniProtKB-KW"/>
</dbReference>